<name>A0ABQ4ZAZ8_9ASTR</name>
<feature type="domain" description="CCHC-type" evidence="3">
    <location>
        <begin position="343"/>
        <end position="358"/>
    </location>
</feature>
<keyword evidence="4" id="KW-0808">Transferase</keyword>
<organism evidence="4 5">
    <name type="scientific">Tanacetum coccineum</name>
    <dbReference type="NCBI Taxonomy" id="301880"/>
    <lineage>
        <taxon>Eukaryota</taxon>
        <taxon>Viridiplantae</taxon>
        <taxon>Streptophyta</taxon>
        <taxon>Embryophyta</taxon>
        <taxon>Tracheophyta</taxon>
        <taxon>Spermatophyta</taxon>
        <taxon>Magnoliopsida</taxon>
        <taxon>eudicotyledons</taxon>
        <taxon>Gunneridae</taxon>
        <taxon>Pentapetalae</taxon>
        <taxon>asterids</taxon>
        <taxon>campanulids</taxon>
        <taxon>Asterales</taxon>
        <taxon>Asteraceae</taxon>
        <taxon>Asteroideae</taxon>
        <taxon>Anthemideae</taxon>
        <taxon>Anthemidinae</taxon>
        <taxon>Tanacetum</taxon>
    </lineage>
</organism>
<keyword evidence="4" id="KW-0695">RNA-directed DNA polymerase</keyword>
<keyword evidence="5" id="KW-1185">Reference proteome</keyword>
<keyword evidence="1" id="KW-0862">Zinc</keyword>
<dbReference type="EMBL" id="BQNB010011116">
    <property type="protein sequence ID" value="GJS86332.1"/>
    <property type="molecule type" value="Genomic_DNA"/>
</dbReference>
<keyword evidence="4" id="KW-0548">Nucleotidyltransferase</keyword>
<feature type="region of interest" description="Disordered" evidence="2">
    <location>
        <begin position="237"/>
        <end position="277"/>
    </location>
</feature>
<sequence length="398" mass="45543">MPPRRFKKKYVRKIVEKRVAKAIEKYEKTRADSNNAGGYGSTNTRGTVVPEMQGCSYKTFMNGKPHSFKGTEGVLGLKRWFEKMEQVFEIFKCAEDDKVKFAMCTFEGRALTWWNRNAHTLGLANANQIPWSNVKAMMTIEYCPTTEIRRMEQELWTLTLKGDDIEAYNNRFHELVLMCPELVSTEKKKIEKYIRGFPERIKGNVTSSKPMTLHEAINMARELVEQSVKGRAARIVESNKRRWEDHQSNTNNNNPNNNNNRNQNNNHHQQQNRRQEAARVYVVAPAEGRGYAGNLPRCNCCNSHHNGQCRPKCQRCQRTGHQEKDCKTRVPGAGVTPLQDVTCYECGNQGHYRSHCPELRNQNHGNQVGGTEARGMVHALVGGETNQNLNNMEDNINA</sequence>
<protein>
    <submittedName>
        <fullName evidence="4">Reverse transcriptase domain-containing protein</fullName>
    </submittedName>
</protein>
<accession>A0ABQ4ZAZ8</accession>
<keyword evidence="1" id="KW-0863">Zinc-finger</keyword>
<gene>
    <name evidence="4" type="ORF">Tco_0768968</name>
</gene>
<evidence type="ECO:0000256" key="1">
    <source>
        <dbReference type="PROSITE-ProRule" id="PRU00047"/>
    </source>
</evidence>
<keyword evidence="1" id="KW-0479">Metal-binding</keyword>
<feature type="compositionally biased region" description="Basic and acidic residues" evidence="2">
    <location>
        <begin position="237"/>
        <end position="247"/>
    </location>
</feature>
<dbReference type="SUPFAM" id="SSF57756">
    <property type="entry name" value="Retrovirus zinc finger-like domains"/>
    <property type="match status" value="1"/>
</dbReference>
<evidence type="ECO:0000313" key="4">
    <source>
        <dbReference type="EMBL" id="GJS86332.1"/>
    </source>
</evidence>
<evidence type="ECO:0000313" key="5">
    <source>
        <dbReference type="Proteomes" id="UP001151760"/>
    </source>
</evidence>
<comment type="caution">
    <text evidence="4">The sequence shown here is derived from an EMBL/GenBank/DDBJ whole genome shotgun (WGS) entry which is preliminary data.</text>
</comment>
<dbReference type="GO" id="GO:0003964">
    <property type="term" value="F:RNA-directed DNA polymerase activity"/>
    <property type="evidence" value="ECO:0007669"/>
    <property type="project" value="UniProtKB-KW"/>
</dbReference>
<proteinExistence type="predicted"/>
<dbReference type="InterPro" id="IPR045358">
    <property type="entry name" value="Ty3_capsid"/>
</dbReference>
<dbReference type="Gene3D" id="4.10.60.10">
    <property type="entry name" value="Zinc finger, CCHC-type"/>
    <property type="match status" value="1"/>
</dbReference>
<reference evidence="4" key="2">
    <citation type="submission" date="2022-01" db="EMBL/GenBank/DDBJ databases">
        <authorList>
            <person name="Yamashiro T."/>
            <person name="Shiraishi A."/>
            <person name="Satake H."/>
            <person name="Nakayama K."/>
        </authorList>
    </citation>
    <scope>NUCLEOTIDE SEQUENCE</scope>
</reference>
<dbReference type="Pfam" id="PF00098">
    <property type="entry name" value="zf-CCHC"/>
    <property type="match status" value="1"/>
</dbReference>
<dbReference type="PROSITE" id="PS50158">
    <property type="entry name" value="ZF_CCHC"/>
    <property type="match status" value="2"/>
</dbReference>
<dbReference type="Proteomes" id="UP001151760">
    <property type="component" value="Unassembled WGS sequence"/>
</dbReference>
<evidence type="ECO:0000259" key="3">
    <source>
        <dbReference type="PROSITE" id="PS50158"/>
    </source>
</evidence>
<dbReference type="SMART" id="SM00343">
    <property type="entry name" value="ZnF_C2HC"/>
    <property type="match status" value="2"/>
</dbReference>
<dbReference type="PANTHER" id="PTHR33223:SF6">
    <property type="entry name" value="CCHC-TYPE DOMAIN-CONTAINING PROTEIN"/>
    <property type="match status" value="1"/>
</dbReference>
<dbReference type="InterPro" id="IPR001878">
    <property type="entry name" value="Znf_CCHC"/>
</dbReference>
<dbReference type="InterPro" id="IPR036875">
    <property type="entry name" value="Znf_CCHC_sf"/>
</dbReference>
<evidence type="ECO:0000256" key="2">
    <source>
        <dbReference type="SAM" id="MobiDB-lite"/>
    </source>
</evidence>
<reference evidence="4" key="1">
    <citation type="journal article" date="2022" name="Int. J. Mol. Sci.">
        <title>Draft Genome of Tanacetum Coccineum: Genomic Comparison of Closely Related Tanacetum-Family Plants.</title>
        <authorList>
            <person name="Yamashiro T."/>
            <person name="Shiraishi A."/>
            <person name="Nakayama K."/>
            <person name="Satake H."/>
        </authorList>
    </citation>
    <scope>NUCLEOTIDE SEQUENCE</scope>
</reference>
<dbReference type="Pfam" id="PF19259">
    <property type="entry name" value="Ty3_capsid"/>
    <property type="match status" value="1"/>
</dbReference>
<feature type="compositionally biased region" description="Low complexity" evidence="2">
    <location>
        <begin position="248"/>
        <end position="269"/>
    </location>
</feature>
<feature type="domain" description="CCHC-type" evidence="3">
    <location>
        <begin position="312"/>
        <end position="327"/>
    </location>
</feature>
<dbReference type="PANTHER" id="PTHR33223">
    <property type="entry name" value="CCHC-TYPE DOMAIN-CONTAINING PROTEIN"/>
    <property type="match status" value="1"/>
</dbReference>